<feature type="region of interest" description="Disordered" evidence="1">
    <location>
        <begin position="166"/>
        <end position="267"/>
    </location>
</feature>
<feature type="signal peptide" evidence="2">
    <location>
        <begin position="1"/>
        <end position="26"/>
    </location>
</feature>
<comment type="caution">
    <text evidence="3">The sequence shown here is derived from an EMBL/GenBank/DDBJ whole genome shotgun (WGS) entry which is preliminary data.</text>
</comment>
<evidence type="ECO:0000256" key="2">
    <source>
        <dbReference type="SAM" id="SignalP"/>
    </source>
</evidence>
<dbReference type="PROSITE" id="PS51257">
    <property type="entry name" value="PROKAR_LIPOPROTEIN"/>
    <property type="match status" value="1"/>
</dbReference>
<dbReference type="EMBL" id="PHFL01000039">
    <property type="protein sequence ID" value="RFM24548.1"/>
    <property type="molecule type" value="Genomic_DNA"/>
</dbReference>
<evidence type="ECO:0008006" key="5">
    <source>
        <dbReference type="Google" id="ProtNLM"/>
    </source>
</evidence>
<organism evidence="3 4">
    <name type="scientific">Candidatus Thermochlorobacter aerophilus</name>
    <dbReference type="NCBI Taxonomy" id="1868324"/>
    <lineage>
        <taxon>Bacteria</taxon>
        <taxon>Pseudomonadati</taxon>
        <taxon>Chlorobiota</taxon>
        <taxon>Chlorobiia</taxon>
        <taxon>Chlorobiales</taxon>
        <taxon>Candidatus Thermochlorobacteriaceae</taxon>
        <taxon>Candidatus Thermochlorobacter</taxon>
    </lineage>
</organism>
<proteinExistence type="predicted"/>
<keyword evidence="2" id="KW-0732">Signal</keyword>
<name>A0A395M2V6_9BACT</name>
<dbReference type="Proteomes" id="UP000266389">
    <property type="component" value="Unassembled WGS sequence"/>
</dbReference>
<dbReference type="AlphaFoldDB" id="A0A395M2V6"/>
<gene>
    <name evidence="3" type="ORF">D0433_06070</name>
</gene>
<evidence type="ECO:0000313" key="4">
    <source>
        <dbReference type="Proteomes" id="UP000266389"/>
    </source>
</evidence>
<reference evidence="3 4" key="1">
    <citation type="journal article" date="2011" name="ISME J.">
        <title>Community ecology of hot spring cyanobacterial mats: predominant populations and their functional potential.</title>
        <authorList>
            <person name="Klatt C.G."/>
            <person name="Wood J.M."/>
            <person name="Rusch D.B."/>
            <person name="Bateson M.M."/>
            <person name="Hamamura N."/>
            <person name="Heidelberg J.F."/>
            <person name="Grossman A.R."/>
            <person name="Bhaya D."/>
            <person name="Cohan F.M."/>
            <person name="Kuhl M."/>
            <person name="Bryant D.A."/>
            <person name="Ward D.M."/>
        </authorList>
    </citation>
    <scope>NUCLEOTIDE SEQUENCE [LARGE SCALE GENOMIC DNA]</scope>
    <source>
        <strain evidence="3">OS</strain>
    </source>
</reference>
<sequence length="267" mass="30049">MKFVRPILAALLLAFGLSGCYTKFFADDDVRPTSRTYAEPIYSSDVPEGEATVMIQEYIVPDLYLTWRTWGFSPFWYEPWFDPFFASPWWPVGYTWSYAWLPYWAPHRAWYWNGYLGWNSWGWFQPLFWGSPNAVILPVFPASAYSTYSSTMRQFGRIRQGSLLPDAVQTPRDMETVSPNRSSSEVAPDKRAIQRSVSRSYHTLPRISTDINSINSSSSSSSGLRPSTSSGSTIQQSSGSLPSRSSSGSSSPSSTSGTRTSGRNRQP</sequence>
<accession>A0A395M2V6</accession>
<evidence type="ECO:0000256" key="1">
    <source>
        <dbReference type="SAM" id="MobiDB-lite"/>
    </source>
</evidence>
<evidence type="ECO:0000313" key="3">
    <source>
        <dbReference type="EMBL" id="RFM24548.1"/>
    </source>
</evidence>
<protein>
    <recommendedName>
        <fullName evidence="5">DUF3300 domain-containing protein</fullName>
    </recommendedName>
</protein>
<feature type="chain" id="PRO_5017329257" description="DUF3300 domain-containing protein" evidence="2">
    <location>
        <begin position="27"/>
        <end position="267"/>
    </location>
</feature>
<feature type="compositionally biased region" description="Low complexity" evidence="1">
    <location>
        <begin position="208"/>
        <end position="267"/>
    </location>
</feature>